<evidence type="ECO:0000313" key="1">
    <source>
        <dbReference type="EMBL" id="GMG54935.1"/>
    </source>
</evidence>
<reference evidence="1" key="1">
    <citation type="submission" date="2023-04" db="EMBL/GenBank/DDBJ databases">
        <title>Aspergillus oryzae var. brunneus NBRC 4377.</title>
        <authorList>
            <person name="Ichikawa N."/>
            <person name="Sato H."/>
            <person name="Tonouchi N."/>
        </authorList>
    </citation>
    <scope>NUCLEOTIDE SEQUENCE</scope>
    <source>
        <strain evidence="1">NBRC 4377</strain>
    </source>
</reference>
<dbReference type="Proteomes" id="UP001165189">
    <property type="component" value="Unassembled WGS sequence"/>
</dbReference>
<proteinExistence type="predicted"/>
<organism evidence="1 2">
    <name type="scientific">Aspergillus oryzae var. brunneus</name>
    <dbReference type="NCBI Taxonomy" id="332754"/>
    <lineage>
        <taxon>Eukaryota</taxon>
        <taxon>Fungi</taxon>
        <taxon>Dikarya</taxon>
        <taxon>Ascomycota</taxon>
        <taxon>Pezizomycotina</taxon>
        <taxon>Eurotiomycetes</taxon>
        <taxon>Eurotiomycetidae</taxon>
        <taxon>Eurotiales</taxon>
        <taxon>Aspergillaceae</taxon>
        <taxon>Aspergillus</taxon>
        <taxon>Aspergillus subgen. Circumdati</taxon>
    </lineage>
</organism>
<gene>
    <name evidence="1" type="ORF">Aory05_001314800</name>
</gene>
<sequence>MNRIEDQGTTAELGSIHGGWLVWAELAIRCPGVRVNNDRPLTCRVGSITSIVMHVYCVVSLSPPHSCITELALFRWSFPERTVFATPHPSHFSSLGRPRH</sequence>
<protein>
    <submittedName>
        <fullName evidence="1">Unnamed protein product</fullName>
    </submittedName>
</protein>
<accession>A0ABQ6LGH3</accession>
<evidence type="ECO:0000313" key="2">
    <source>
        <dbReference type="Proteomes" id="UP001165189"/>
    </source>
</evidence>
<comment type="caution">
    <text evidence="1">The sequence shown here is derived from an EMBL/GenBank/DDBJ whole genome shotgun (WGS) entry which is preliminary data.</text>
</comment>
<keyword evidence="2" id="KW-1185">Reference proteome</keyword>
<dbReference type="EMBL" id="BSYB01000102">
    <property type="protein sequence ID" value="GMG54935.1"/>
    <property type="molecule type" value="Genomic_DNA"/>
</dbReference>
<name>A0ABQ6LGH3_ASPOZ</name>